<accession>A0A401QFV0</accession>
<dbReference type="InterPro" id="IPR002913">
    <property type="entry name" value="START_lipid-bd_dom"/>
</dbReference>
<dbReference type="Proteomes" id="UP000288216">
    <property type="component" value="Unassembled WGS sequence"/>
</dbReference>
<evidence type="ECO:0000313" key="3">
    <source>
        <dbReference type="Proteomes" id="UP000288216"/>
    </source>
</evidence>
<dbReference type="Gene3D" id="3.30.530.20">
    <property type="match status" value="1"/>
</dbReference>
<evidence type="ECO:0000313" key="2">
    <source>
        <dbReference type="EMBL" id="GCB84298.1"/>
    </source>
</evidence>
<organism evidence="2 3">
    <name type="scientific">Scyliorhinus torazame</name>
    <name type="common">Cloudy catshark</name>
    <name type="synonym">Catulus torazame</name>
    <dbReference type="NCBI Taxonomy" id="75743"/>
    <lineage>
        <taxon>Eukaryota</taxon>
        <taxon>Metazoa</taxon>
        <taxon>Chordata</taxon>
        <taxon>Craniata</taxon>
        <taxon>Vertebrata</taxon>
        <taxon>Chondrichthyes</taxon>
        <taxon>Elasmobranchii</taxon>
        <taxon>Galeomorphii</taxon>
        <taxon>Galeoidea</taxon>
        <taxon>Carcharhiniformes</taxon>
        <taxon>Scyliorhinidae</taxon>
        <taxon>Scyliorhinus</taxon>
    </lineage>
</organism>
<dbReference type="InterPro" id="IPR023393">
    <property type="entry name" value="START-like_dom_sf"/>
</dbReference>
<dbReference type="OrthoDB" id="5912992at2759"/>
<comment type="caution">
    <text evidence="2">The sequence shown here is derived from an EMBL/GenBank/DDBJ whole genome shotgun (WGS) entry which is preliminary data.</text>
</comment>
<protein>
    <recommendedName>
        <fullName evidence="1">START domain-containing protein</fullName>
    </recommendedName>
</protein>
<keyword evidence="3" id="KW-1185">Reference proteome</keyword>
<reference evidence="2 3" key="1">
    <citation type="journal article" date="2018" name="Nat. Ecol. Evol.">
        <title>Shark genomes provide insights into elasmobranch evolution and the origin of vertebrates.</title>
        <authorList>
            <person name="Hara Y"/>
            <person name="Yamaguchi K"/>
            <person name="Onimaru K"/>
            <person name="Kadota M"/>
            <person name="Koyanagi M"/>
            <person name="Keeley SD"/>
            <person name="Tatsumi K"/>
            <person name="Tanaka K"/>
            <person name="Motone F"/>
            <person name="Kageyama Y"/>
            <person name="Nozu R"/>
            <person name="Adachi N"/>
            <person name="Nishimura O"/>
            <person name="Nakagawa R"/>
            <person name="Tanegashima C"/>
            <person name="Kiyatake I"/>
            <person name="Matsumoto R"/>
            <person name="Murakumo K"/>
            <person name="Nishida K"/>
            <person name="Terakita A"/>
            <person name="Kuratani S"/>
            <person name="Sato K"/>
            <person name="Hyodo S Kuraku.S."/>
        </authorList>
    </citation>
    <scope>NUCLEOTIDE SEQUENCE [LARGE SCALE GENOMIC DNA]</scope>
</reference>
<dbReference type="STRING" id="75743.A0A401QFV0"/>
<evidence type="ECO:0000259" key="1">
    <source>
        <dbReference type="Pfam" id="PF01852"/>
    </source>
</evidence>
<feature type="domain" description="START" evidence="1">
    <location>
        <begin position="49"/>
        <end position="103"/>
    </location>
</feature>
<feature type="non-terminal residue" evidence="2">
    <location>
        <position position="104"/>
    </location>
</feature>
<dbReference type="GO" id="GO:0008289">
    <property type="term" value="F:lipid binding"/>
    <property type="evidence" value="ECO:0007669"/>
    <property type="project" value="InterPro"/>
</dbReference>
<gene>
    <name evidence="2" type="ORF">scyTo_0024880</name>
</gene>
<dbReference type="Pfam" id="PF01852">
    <property type="entry name" value="START"/>
    <property type="match status" value="1"/>
</dbReference>
<dbReference type="EMBL" id="BFAA01060341">
    <property type="protein sequence ID" value="GCB84298.1"/>
    <property type="molecule type" value="Genomic_DNA"/>
</dbReference>
<dbReference type="AlphaFoldDB" id="A0A401QFV0"/>
<proteinExistence type="predicted"/>
<name>A0A401QFV0_SCYTO</name>
<sequence>MCFDLLQLPEHSDMSQINISAAACCAHHRSPVDTDCCLVFAECIESACDSSDNSDVVYTFEIPYHGRSYILKAFLQCPAELVYQEVILQPEKLVIWNRTVTVCQ</sequence>